<dbReference type="SUPFAM" id="SSF52047">
    <property type="entry name" value="RNI-like"/>
    <property type="match status" value="1"/>
</dbReference>
<gene>
    <name evidence="2" type="ORF">RhiirC2_796978</name>
</gene>
<comment type="caution">
    <text evidence="2">The sequence shown here is derived from an EMBL/GenBank/DDBJ whole genome shotgun (WGS) entry which is preliminary data.</text>
</comment>
<dbReference type="AlphaFoldDB" id="A0A2N1M8Q6"/>
<dbReference type="GO" id="GO:0019005">
    <property type="term" value="C:SCF ubiquitin ligase complex"/>
    <property type="evidence" value="ECO:0007669"/>
    <property type="project" value="TreeGrafter"/>
</dbReference>
<sequence>MSLRYCFNLNISVKSTGFSDKALILITESYPNLKYLNLCDYADSTGTLYQRFTNKGLLAISSSCRKLEYLNIYLHTGITELTICDIIRSCPELQHLNLGYCEITNVVIEEITQSCLNLKYLNLDGCRNISKKAVDQFISLKPNIHVENFVNTITPASFDAYSVMYTLSRRLEMSIDAPRDITSLDGYINDELMRRMDIVGASVRVLQTN</sequence>
<dbReference type="PANTHER" id="PTHR13318:SF95">
    <property type="entry name" value="F-BOX PROTEIN YLR352W"/>
    <property type="match status" value="1"/>
</dbReference>
<organism evidence="2 3">
    <name type="scientific">Rhizophagus irregularis</name>
    <dbReference type="NCBI Taxonomy" id="588596"/>
    <lineage>
        <taxon>Eukaryota</taxon>
        <taxon>Fungi</taxon>
        <taxon>Fungi incertae sedis</taxon>
        <taxon>Mucoromycota</taxon>
        <taxon>Glomeromycotina</taxon>
        <taxon>Glomeromycetes</taxon>
        <taxon>Glomerales</taxon>
        <taxon>Glomeraceae</taxon>
        <taxon>Rhizophagus</taxon>
    </lineage>
</organism>
<dbReference type="EMBL" id="LLXL01003893">
    <property type="protein sequence ID" value="PKK58025.1"/>
    <property type="molecule type" value="Genomic_DNA"/>
</dbReference>
<proteinExistence type="predicted"/>
<reference evidence="2 3" key="1">
    <citation type="submission" date="2016-04" db="EMBL/GenBank/DDBJ databases">
        <title>Genome analyses suggest a sexual origin of heterokaryosis in a supposedly ancient asexual fungus.</title>
        <authorList>
            <person name="Ropars J."/>
            <person name="Sedzielewska K."/>
            <person name="Noel J."/>
            <person name="Charron P."/>
            <person name="Farinelli L."/>
            <person name="Marton T."/>
            <person name="Kruger M."/>
            <person name="Pelin A."/>
            <person name="Brachmann A."/>
            <person name="Corradi N."/>
        </authorList>
    </citation>
    <scope>NUCLEOTIDE SEQUENCE [LARGE SCALE GENOMIC DNA]</scope>
    <source>
        <strain evidence="2 3">C2</strain>
    </source>
</reference>
<evidence type="ECO:0000313" key="3">
    <source>
        <dbReference type="Proteomes" id="UP000233469"/>
    </source>
</evidence>
<protein>
    <recommendedName>
        <fullName evidence="1">F-box/LRR-repeat protein 15-like leucin rich repeat domain-containing protein</fullName>
    </recommendedName>
</protein>
<evidence type="ECO:0000259" key="1">
    <source>
        <dbReference type="Pfam" id="PF25372"/>
    </source>
</evidence>
<dbReference type="VEuPathDB" id="FungiDB:RhiirFUN_014860"/>
<feature type="domain" description="F-box/LRR-repeat protein 15-like leucin rich repeat" evidence="1">
    <location>
        <begin position="49"/>
        <end position="136"/>
    </location>
</feature>
<name>A0A2N1M8Q6_9GLOM</name>
<dbReference type="Pfam" id="PF25372">
    <property type="entry name" value="DUF7885"/>
    <property type="match status" value="1"/>
</dbReference>
<dbReference type="Gene3D" id="3.80.10.10">
    <property type="entry name" value="Ribonuclease Inhibitor"/>
    <property type="match status" value="1"/>
</dbReference>
<dbReference type="Proteomes" id="UP000233469">
    <property type="component" value="Unassembled WGS sequence"/>
</dbReference>
<reference evidence="2 3" key="2">
    <citation type="submission" date="2017-10" db="EMBL/GenBank/DDBJ databases">
        <title>Extensive intraspecific genome diversity in a model arbuscular mycorrhizal fungus.</title>
        <authorList>
            <person name="Chen E.C.H."/>
            <person name="Morin E."/>
            <person name="Baudet D."/>
            <person name="Noel J."/>
            <person name="Ndikumana S."/>
            <person name="Charron P."/>
            <person name="St-Onge C."/>
            <person name="Giorgi J."/>
            <person name="Grigoriev I.V."/>
            <person name="Roux C."/>
            <person name="Martin F.M."/>
            <person name="Corradi N."/>
        </authorList>
    </citation>
    <scope>NUCLEOTIDE SEQUENCE [LARGE SCALE GENOMIC DNA]</scope>
    <source>
        <strain evidence="2 3">C2</strain>
    </source>
</reference>
<dbReference type="VEuPathDB" id="FungiDB:FUN_022472"/>
<dbReference type="InterPro" id="IPR057207">
    <property type="entry name" value="FBXL15_LRR"/>
</dbReference>
<accession>A0A2N1M8Q6</accession>
<dbReference type="InterPro" id="IPR006553">
    <property type="entry name" value="Leu-rich_rpt_Cys-con_subtyp"/>
</dbReference>
<dbReference type="SMART" id="SM00367">
    <property type="entry name" value="LRR_CC"/>
    <property type="match status" value="4"/>
</dbReference>
<dbReference type="InterPro" id="IPR032675">
    <property type="entry name" value="LRR_dom_sf"/>
</dbReference>
<dbReference type="VEuPathDB" id="FungiDB:RhiirA1_476011"/>
<dbReference type="PANTHER" id="PTHR13318">
    <property type="entry name" value="PARTNER OF PAIRED, ISOFORM B-RELATED"/>
    <property type="match status" value="1"/>
</dbReference>
<dbReference type="GO" id="GO:0031146">
    <property type="term" value="P:SCF-dependent proteasomal ubiquitin-dependent protein catabolic process"/>
    <property type="evidence" value="ECO:0007669"/>
    <property type="project" value="TreeGrafter"/>
</dbReference>
<evidence type="ECO:0000313" key="2">
    <source>
        <dbReference type="EMBL" id="PKK58025.1"/>
    </source>
</evidence>